<dbReference type="EMBL" id="DAAHJG010000004">
    <property type="protein sequence ID" value="HAB6334575.1"/>
    <property type="molecule type" value="Genomic_DNA"/>
</dbReference>
<evidence type="ECO:0000313" key="3">
    <source>
        <dbReference type="EMBL" id="HAB3819468.1"/>
    </source>
</evidence>
<gene>
    <name evidence="2" type="ORF">GB037_11335</name>
    <name evidence="6" type="ORF">GB614_09665</name>
    <name evidence="3" type="ORF">GBV61_09480</name>
    <name evidence="1" type="ORF">GBX92_12015</name>
    <name evidence="4" type="ORF">GBY45_13040</name>
    <name evidence="5" type="ORF">GBZ53_09320</name>
</gene>
<evidence type="ECO:0000313" key="5">
    <source>
        <dbReference type="EMBL" id="HAB4678389.1"/>
    </source>
</evidence>
<dbReference type="EMBL" id="DAAGPO010000006">
    <property type="protein sequence ID" value="HAB4032099.1"/>
    <property type="molecule type" value="Genomic_DNA"/>
</dbReference>
<proteinExistence type="predicted"/>
<dbReference type="EMBL" id="DAAFYI010000032">
    <property type="protein sequence ID" value="HAB2009432.1"/>
    <property type="molecule type" value="Genomic_DNA"/>
</dbReference>
<dbReference type="AlphaFoldDB" id="A0A3U5LWW3"/>
<comment type="caution">
    <text evidence="5">The sequence shown here is derived from an EMBL/GenBank/DDBJ whole genome shotgun (WGS) entry which is preliminary data.</text>
</comment>
<reference evidence="5" key="1">
    <citation type="journal article" date="2018" name="Genome Biol.">
        <title>SKESA: strategic k-mer extension for scrupulous assemblies.</title>
        <authorList>
            <person name="Souvorov A."/>
            <person name="Agarwala R."/>
            <person name="Lipman D.J."/>
        </authorList>
    </citation>
    <scope>NUCLEOTIDE SEQUENCE</scope>
    <source>
        <strain evidence="5">Salmonella enterica</strain>
    </source>
</reference>
<accession>A0A3U5LWW3</accession>
<evidence type="ECO:0000313" key="2">
    <source>
        <dbReference type="EMBL" id="HAB2009432.1"/>
    </source>
</evidence>
<protein>
    <submittedName>
        <fullName evidence="5">Uncharacterized protein</fullName>
    </submittedName>
</protein>
<dbReference type="EMBL" id="DAAGVC010000003">
    <property type="protein sequence ID" value="HAB4678389.1"/>
    <property type="molecule type" value="Genomic_DNA"/>
</dbReference>
<evidence type="ECO:0000313" key="6">
    <source>
        <dbReference type="EMBL" id="HAB6334575.1"/>
    </source>
</evidence>
<reference evidence="5" key="2">
    <citation type="submission" date="2019-10" db="EMBL/GenBank/DDBJ databases">
        <authorList>
            <consortium name="NCBI Pathogen Detection Project"/>
        </authorList>
    </citation>
    <scope>NUCLEOTIDE SEQUENCE</scope>
    <source>
        <strain evidence="5">Salmonella enterica</strain>
    </source>
</reference>
<name>A0A3U5LWW3_SALET</name>
<evidence type="ECO:0000313" key="4">
    <source>
        <dbReference type="EMBL" id="HAB4032099.1"/>
    </source>
</evidence>
<dbReference type="EMBL" id="DAAFVE010000005">
    <property type="protein sequence ID" value="HAB1650781.1"/>
    <property type="molecule type" value="Genomic_DNA"/>
</dbReference>
<evidence type="ECO:0000313" key="1">
    <source>
        <dbReference type="EMBL" id="HAB1650781.1"/>
    </source>
</evidence>
<organism evidence="5">
    <name type="scientific">Salmonella enterica I</name>
    <dbReference type="NCBI Taxonomy" id="59201"/>
    <lineage>
        <taxon>Bacteria</taxon>
        <taxon>Pseudomonadati</taxon>
        <taxon>Pseudomonadota</taxon>
        <taxon>Gammaproteobacteria</taxon>
        <taxon>Enterobacterales</taxon>
        <taxon>Enterobacteriaceae</taxon>
        <taxon>Salmonella</taxon>
    </lineage>
</organism>
<sequence>MSDASNSAEYLYFVLVPVAEVFRAELPDGKRSFMAIKNSKSCRVKFGNKQIEKNWQSFCKSHELKNDTELEY</sequence>
<dbReference type="EMBL" id="DAAGNR010000003">
    <property type="protein sequence ID" value="HAB3819468.1"/>
    <property type="molecule type" value="Genomic_DNA"/>
</dbReference>